<dbReference type="Proteomes" id="UP001227268">
    <property type="component" value="Unassembled WGS sequence"/>
</dbReference>
<sequence>MSLDSTAKPFTNIGSPLMETSSAIKMDKKMEDATKMEVDGAEVRMEKETETSVKDEQNSMNPGRSPGATTANIIEDGTVITTQGDQPLVTEMKPDLPIPLENGAHDDQKSNLLSVMVEETTGEIETTIPLNDGPSLPSNSSTFIGSSTTSHAIAKTAPEAPPQSPLRSIQAQPVPFSKSEVPSLLLRMGPPVTDSNTPTSPALSIVTPASPSKVLPQRPLPDRSLMDRPLMDKPVIDTWLADGVVRTHPARSVTDTYIAPRSPPLGGSSATVNPSNKRRLERSPPRTRYEGEREKYQRDSRTEDGPYRENTRRNSWRDEHVLFKRYKVEAQDHMERLPNKRYEAEKEVYTESGHVPRGDSWRPRDGDRTEHPRTNGRTHHDDNRSRHKRSPSVERRSDWGARGASDGTREQWADRKRSPDVERKSDWGTRGMSDRERDLRGDGDRDDHRHRNSARETNGHRDARDRPGELSTRTMRDEEGRRSVRDDDDYNRKSDGYSRTREYVEVAKRTAQRQPTRQSQPDRRTADTADHPPRSAGIESSGWDRSSGKRHEGRQAESIRSSHRSPPPRQNGREAVSVNATNGTTHATQQSTNQTGWERTTVNAAQSPPPKEQRQTPTGPKPRSHQQPALSQKPLGYGNAPQSSTATTAGWPRTATNGANSEPVNTRRGYEPPKAAPRTGPSHSTFTFTQHVPKDTLTPPLQDKEYILAKYAAQKHLVKSVWIDNSKAPVANFLTGGKGGANGLGPRGPAYRVAMGRLGGVNIARATLPIRGHPSIIGTGDDPLRVQAEKLACLSALFQLAEAGLVKCEEQPVEEPLVETMDIDDADSEEVTQLSTGETITLREARAFMDYYCKRFGFGQPVISYETVAMRTGPQKWEAIMEVGGKKIGLGAGTTKKMATRVCYLDVTSYLEKCDQELWKEYVEHAKGQAIQG</sequence>
<reference evidence="1" key="1">
    <citation type="submission" date="2023-04" db="EMBL/GenBank/DDBJ databases">
        <title>Draft Genome sequencing of Naganishia species isolated from polar environments using Oxford Nanopore Technology.</title>
        <authorList>
            <person name="Leo P."/>
            <person name="Venkateswaran K."/>
        </authorList>
    </citation>
    <scope>NUCLEOTIDE SEQUENCE</scope>
    <source>
        <strain evidence="1">MNA-CCFEE 5423</strain>
    </source>
</reference>
<comment type="caution">
    <text evidence="1">The sequence shown here is derived from an EMBL/GenBank/DDBJ whole genome shotgun (WGS) entry which is preliminary data.</text>
</comment>
<evidence type="ECO:0000313" key="1">
    <source>
        <dbReference type="EMBL" id="KAJ9102488.1"/>
    </source>
</evidence>
<organism evidence="1 2">
    <name type="scientific">Naganishia friedmannii</name>
    <dbReference type="NCBI Taxonomy" id="89922"/>
    <lineage>
        <taxon>Eukaryota</taxon>
        <taxon>Fungi</taxon>
        <taxon>Dikarya</taxon>
        <taxon>Basidiomycota</taxon>
        <taxon>Agaricomycotina</taxon>
        <taxon>Tremellomycetes</taxon>
        <taxon>Filobasidiales</taxon>
        <taxon>Filobasidiaceae</taxon>
        <taxon>Naganishia</taxon>
    </lineage>
</organism>
<protein>
    <submittedName>
        <fullName evidence="1">Uncharacterized protein</fullName>
    </submittedName>
</protein>
<gene>
    <name evidence="1" type="ORF">QFC21_002888</name>
</gene>
<proteinExistence type="predicted"/>
<name>A0ACC2VSV4_9TREE</name>
<dbReference type="EMBL" id="JASBWT010000008">
    <property type="protein sequence ID" value="KAJ9102488.1"/>
    <property type="molecule type" value="Genomic_DNA"/>
</dbReference>
<evidence type="ECO:0000313" key="2">
    <source>
        <dbReference type="Proteomes" id="UP001227268"/>
    </source>
</evidence>
<keyword evidence="2" id="KW-1185">Reference proteome</keyword>
<accession>A0ACC2VSV4</accession>